<feature type="region of interest" description="Disordered" evidence="2">
    <location>
        <begin position="21"/>
        <end position="82"/>
    </location>
</feature>
<dbReference type="EMBL" id="OZ023704">
    <property type="protein sequence ID" value="CAK9873796.1"/>
    <property type="molecule type" value="Genomic_DNA"/>
</dbReference>
<organism evidence="3 4">
    <name type="scientific">Sphagnum jensenii</name>
    <dbReference type="NCBI Taxonomy" id="128206"/>
    <lineage>
        <taxon>Eukaryota</taxon>
        <taxon>Viridiplantae</taxon>
        <taxon>Streptophyta</taxon>
        <taxon>Embryophyta</taxon>
        <taxon>Bryophyta</taxon>
        <taxon>Sphagnophytina</taxon>
        <taxon>Sphagnopsida</taxon>
        <taxon>Sphagnales</taxon>
        <taxon>Sphagnaceae</taxon>
        <taxon>Sphagnum</taxon>
    </lineage>
</organism>
<evidence type="ECO:0000256" key="1">
    <source>
        <dbReference type="SAM" id="Coils"/>
    </source>
</evidence>
<feature type="compositionally biased region" description="Basic and acidic residues" evidence="2">
    <location>
        <begin position="57"/>
        <end position="70"/>
    </location>
</feature>
<accession>A0ABP1BEJ7</accession>
<feature type="coiled-coil region" evidence="1">
    <location>
        <begin position="88"/>
        <end position="129"/>
    </location>
</feature>
<gene>
    <name evidence="3" type="ORF">CSSPJE1EN2_LOCUS16268</name>
</gene>
<proteinExistence type="predicted"/>
<sequence>MSNGDICLENWGHVSETGDWESEVVEHAQPLSPLTCEALKEWPASPQTSEKPPVSPSHRDSRPSNGDSKEILGSPRTPWTPLTDEQKLATLHNLNDKLVKQVASLQTQRESLTDKVLQIEEELNVEEIAALKIEHMNQMKENFDKTHVVEEENTLPGEEVLKLNQERAALIEEKDLISLEKSELDSVVSKLKLQLAEISVCIKEQKCLS</sequence>
<reference evidence="3" key="1">
    <citation type="submission" date="2024-03" db="EMBL/GenBank/DDBJ databases">
        <authorList>
            <consortium name="ELIXIR-Norway"/>
            <consortium name="Elixir Norway"/>
        </authorList>
    </citation>
    <scope>NUCLEOTIDE SEQUENCE</scope>
</reference>
<evidence type="ECO:0000313" key="3">
    <source>
        <dbReference type="EMBL" id="CAK9873796.1"/>
    </source>
</evidence>
<evidence type="ECO:0000313" key="4">
    <source>
        <dbReference type="Proteomes" id="UP001497522"/>
    </source>
</evidence>
<keyword evidence="1" id="KW-0175">Coiled coil</keyword>
<keyword evidence="4" id="KW-1185">Reference proteome</keyword>
<dbReference type="Proteomes" id="UP001497522">
    <property type="component" value="Chromosome 3"/>
</dbReference>
<name>A0ABP1BEJ7_9BRYO</name>
<evidence type="ECO:0000256" key="2">
    <source>
        <dbReference type="SAM" id="MobiDB-lite"/>
    </source>
</evidence>
<protein>
    <submittedName>
        <fullName evidence="3">Uncharacterized protein</fullName>
    </submittedName>
</protein>